<dbReference type="Gene3D" id="3.40.50.10260">
    <property type="entry name" value="YjeF N-terminal domain"/>
    <property type="match status" value="1"/>
</dbReference>
<comment type="caution">
    <text evidence="22">The sequence shown here is derived from an EMBL/GenBank/DDBJ whole genome shotgun (WGS) entry which is preliminary data.</text>
</comment>
<evidence type="ECO:0000259" key="20">
    <source>
        <dbReference type="PROSITE" id="PS51383"/>
    </source>
</evidence>
<reference evidence="22 23" key="1">
    <citation type="journal article" date="2011" name="Front. Microbiol.">
        <title>Genomic signatures of strain selection and enhancement in Bacillus atrophaeus var. globigii, a historical biowarfare simulant.</title>
        <authorList>
            <person name="Gibbons H.S."/>
            <person name="Broomall S.M."/>
            <person name="McNew L.A."/>
            <person name="Daligault H."/>
            <person name="Chapman C."/>
            <person name="Bruce D."/>
            <person name="Karavis M."/>
            <person name="Krepps M."/>
            <person name="McGregor P.A."/>
            <person name="Hong C."/>
            <person name="Park K.H."/>
            <person name="Akmal A."/>
            <person name="Feldman A."/>
            <person name="Lin J.S."/>
            <person name="Chang W.E."/>
            <person name="Higgs B.W."/>
            <person name="Demirev P."/>
            <person name="Lindquist J."/>
            <person name="Liem A."/>
            <person name="Fochler E."/>
            <person name="Read T.D."/>
            <person name="Tapia R."/>
            <person name="Johnson S."/>
            <person name="Bishop-Lilly K.A."/>
            <person name="Detter C."/>
            <person name="Han C."/>
            <person name="Sozhamannan S."/>
            <person name="Rosenzweig C.N."/>
            <person name="Skowronski E.W."/>
        </authorList>
    </citation>
    <scope>NUCLEOTIDE SEQUENCE [LARGE SCALE GENOMIC DNA]</scope>
    <source>
        <strain evidence="22 23">TPS4-2</strain>
    </source>
</reference>
<feature type="binding site" evidence="18">
    <location>
        <position position="168"/>
    </location>
    <ligand>
        <name>(6S)-NADPHX</name>
        <dbReference type="ChEBI" id="CHEBI:64076"/>
    </ligand>
</feature>
<dbReference type="InterPro" id="IPR000631">
    <property type="entry name" value="CARKD"/>
</dbReference>
<dbReference type="SUPFAM" id="SSF53613">
    <property type="entry name" value="Ribokinase-like"/>
    <property type="match status" value="1"/>
</dbReference>
<comment type="catalytic activity">
    <reaction evidence="16 17 19">
        <text>(6S)-NADPHX + ADP = AMP + phosphate + NADPH + H(+)</text>
        <dbReference type="Rhea" id="RHEA:32235"/>
        <dbReference type="ChEBI" id="CHEBI:15378"/>
        <dbReference type="ChEBI" id="CHEBI:43474"/>
        <dbReference type="ChEBI" id="CHEBI:57783"/>
        <dbReference type="ChEBI" id="CHEBI:64076"/>
        <dbReference type="ChEBI" id="CHEBI:456215"/>
        <dbReference type="ChEBI" id="CHEBI:456216"/>
        <dbReference type="EC" id="4.2.1.136"/>
    </reaction>
</comment>
<comment type="function">
    <text evidence="18">Catalyzes the epimerization of the S- and R-forms of NAD(P)HX, a damaged form of NAD(P)H that is a result of enzymatic or heat-dependent hydration. This is a prerequisite for the S-specific NAD(P)H-hydrate dehydratase to allow the repair of both epimers of NAD(P)HX.</text>
</comment>
<comment type="function">
    <text evidence="14 19">Bifunctional enzyme that catalyzes the epimerization of the S- and R-forms of NAD(P)HX and the dehydration of the S-form of NAD(P)HX at the expense of ADP, which is converted to AMP. This allows the repair of both epimers of NAD(P)HX, a damaged form of NAD(P)H that is a result of enzymatic or heat-dependent hydration.</text>
</comment>
<evidence type="ECO:0000259" key="21">
    <source>
        <dbReference type="PROSITE" id="PS51385"/>
    </source>
</evidence>
<dbReference type="Proteomes" id="UP000288361">
    <property type="component" value="Unassembled WGS sequence"/>
</dbReference>
<evidence type="ECO:0000256" key="10">
    <source>
        <dbReference type="ARBA" id="ARBA00023027"/>
    </source>
</evidence>
<dbReference type="EC" id="4.2.1.136" evidence="19"/>
<dbReference type="Pfam" id="PF03853">
    <property type="entry name" value="YjeF_N"/>
    <property type="match status" value="1"/>
</dbReference>
<dbReference type="Gene3D" id="3.40.1190.20">
    <property type="match status" value="1"/>
</dbReference>
<comment type="subunit">
    <text evidence="17">Homotetramer.</text>
</comment>
<comment type="function">
    <text evidence="17">Catalyzes the dehydration of the S-form of NAD(P)HX at the expense of ADP, which is converted to AMP. Together with NAD(P)HX epimerase, which catalyzes the epimerization of the S- and R-forms, the enzyme allows the repair of both epimers of NAD(P)HX, a damaged form of NAD(P)H that is a result of enzymatic or heat-dependent hydration.</text>
</comment>
<evidence type="ECO:0000256" key="4">
    <source>
        <dbReference type="ARBA" id="ARBA00009524"/>
    </source>
</evidence>
<evidence type="ECO:0000256" key="8">
    <source>
        <dbReference type="ARBA" id="ARBA00022857"/>
    </source>
</evidence>
<evidence type="ECO:0000256" key="18">
    <source>
        <dbReference type="HAMAP-Rule" id="MF_01966"/>
    </source>
</evidence>
<keyword evidence="5 18" id="KW-0479">Metal-binding</keyword>
<feature type="domain" description="YjeF N-terminal" evidence="21">
    <location>
        <begin position="19"/>
        <end position="225"/>
    </location>
</feature>
<dbReference type="EMBL" id="PIQA01000016">
    <property type="protein sequence ID" value="RUO60412.1"/>
    <property type="molecule type" value="Genomic_DNA"/>
</dbReference>
<feature type="binding site" evidence="18">
    <location>
        <position position="171"/>
    </location>
    <ligand>
        <name>K(+)</name>
        <dbReference type="ChEBI" id="CHEBI:29103"/>
    </ligand>
</feature>
<feature type="binding site" evidence="17">
    <location>
        <position position="331"/>
    </location>
    <ligand>
        <name>(6S)-NADPHX</name>
        <dbReference type="ChEBI" id="CHEBI:64076"/>
    </ligand>
</feature>
<comment type="similarity">
    <text evidence="17">Belongs to the NnrD/CARKD family.</text>
</comment>
<dbReference type="GO" id="GO:0046496">
    <property type="term" value="P:nicotinamide nucleotide metabolic process"/>
    <property type="evidence" value="ECO:0007669"/>
    <property type="project" value="UniProtKB-UniRule"/>
</dbReference>
<dbReference type="PIRSF" id="PIRSF017184">
    <property type="entry name" value="Nnr"/>
    <property type="match status" value="1"/>
</dbReference>
<evidence type="ECO:0000256" key="14">
    <source>
        <dbReference type="ARBA" id="ARBA00025153"/>
    </source>
</evidence>
<feature type="binding site" evidence="17">
    <location>
        <position position="450"/>
    </location>
    <ligand>
        <name>(6S)-NADPHX</name>
        <dbReference type="ChEBI" id="CHEBI:64076"/>
    </ligand>
</feature>
<comment type="similarity">
    <text evidence="4 19">In the C-terminal section; belongs to the NnrD/CARKD family.</text>
</comment>
<name>A0A432YHH7_9GAMM</name>
<dbReference type="InterPro" id="IPR030677">
    <property type="entry name" value="Nnr"/>
</dbReference>
<evidence type="ECO:0000256" key="6">
    <source>
        <dbReference type="ARBA" id="ARBA00022741"/>
    </source>
</evidence>
<dbReference type="NCBIfam" id="TIGR00196">
    <property type="entry name" value="yjeF_cterm"/>
    <property type="match status" value="1"/>
</dbReference>
<evidence type="ECO:0000313" key="22">
    <source>
        <dbReference type="EMBL" id="RUO60412.1"/>
    </source>
</evidence>
<dbReference type="SUPFAM" id="SSF64153">
    <property type="entry name" value="YjeF N-terminal domain-like"/>
    <property type="match status" value="1"/>
</dbReference>
<dbReference type="EC" id="5.1.99.6" evidence="19"/>
<keyword evidence="12 17" id="KW-0456">Lyase</keyword>
<dbReference type="HAMAP" id="MF_01966">
    <property type="entry name" value="NADHX_epimerase"/>
    <property type="match status" value="1"/>
</dbReference>
<dbReference type="PANTHER" id="PTHR12592:SF0">
    <property type="entry name" value="ATP-DEPENDENT (S)-NAD(P)H-HYDRATE DEHYDRATASE"/>
    <property type="match status" value="1"/>
</dbReference>
<evidence type="ECO:0000256" key="13">
    <source>
        <dbReference type="ARBA" id="ARBA00023268"/>
    </source>
</evidence>
<dbReference type="GO" id="GO:0005524">
    <property type="term" value="F:ATP binding"/>
    <property type="evidence" value="ECO:0007669"/>
    <property type="project" value="UniProtKB-UniRule"/>
</dbReference>
<evidence type="ECO:0000256" key="16">
    <source>
        <dbReference type="ARBA" id="ARBA00049209"/>
    </source>
</evidence>
<dbReference type="PANTHER" id="PTHR12592">
    <property type="entry name" value="ATP-DEPENDENT (S)-NAD(P)H-HYDRATE DEHYDRATASE FAMILY MEMBER"/>
    <property type="match status" value="1"/>
</dbReference>
<organism evidence="22 23">
    <name type="scientific">Idiomarina piscisalsi</name>
    <dbReference type="NCBI Taxonomy" id="1096243"/>
    <lineage>
        <taxon>Bacteria</taxon>
        <taxon>Pseudomonadati</taxon>
        <taxon>Pseudomonadota</taxon>
        <taxon>Gammaproteobacteria</taxon>
        <taxon>Alteromonadales</taxon>
        <taxon>Idiomarinaceae</taxon>
        <taxon>Idiomarina</taxon>
    </lineage>
</organism>
<keyword evidence="9 18" id="KW-0630">Potassium</keyword>
<dbReference type="RefSeq" id="WP_126753008.1">
    <property type="nucleotide sequence ID" value="NZ_JBHUMT010000016.1"/>
</dbReference>
<evidence type="ECO:0000256" key="11">
    <source>
        <dbReference type="ARBA" id="ARBA00023235"/>
    </source>
</evidence>
<dbReference type="InterPro" id="IPR029056">
    <property type="entry name" value="Ribokinase-like"/>
</dbReference>
<dbReference type="PROSITE" id="PS51383">
    <property type="entry name" value="YJEF_C_3"/>
    <property type="match status" value="1"/>
</dbReference>
<keyword evidence="10 17" id="KW-0520">NAD</keyword>
<keyword evidence="6 17" id="KW-0547">Nucleotide-binding</keyword>
<feature type="binding site" evidence="18">
    <location>
        <begin position="67"/>
        <end position="71"/>
    </location>
    <ligand>
        <name>(6S)-NADPHX</name>
        <dbReference type="ChEBI" id="CHEBI:64076"/>
    </ligand>
</feature>
<accession>A0A432YHH7</accession>
<evidence type="ECO:0000256" key="12">
    <source>
        <dbReference type="ARBA" id="ARBA00023239"/>
    </source>
</evidence>
<feature type="binding site" evidence="17">
    <location>
        <position position="270"/>
    </location>
    <ligand>
        <name>(6S)-NADPHX</name>
        <dbReference type="ChEBI" id="CHEBI:64076"/>
    </ligand>
</feature>
<dbReference type="HAMAP" id="MF_01965">
    <property type="entry name" value="NADHX_dehydratase"/>
    <property type="match status" value="1"/>
</dbReference>
<dbReference type="GO" id="GO:0110051">
    <property type="term" value="P:metabolite repair"/>
    <property type="evidence" value="ECO:0007669"/>
    <property type="project" value="TreeGrafter"/>
</dbReference>
<dbReference type="Pfam" id="PF01256">
    <property type="entry name" value="Carb_kinase"/>
    <property type="match status" value="1"/>
</dbReference>
<evidence type="ECO:0000256" key="2">
    <source>
        <dbReference type="ARBA" id="ARBA00000909"/>
    </source>
</evidence>
<dbReference type="CDD" id="cd01171">
    <property type="entry name" value="YXKO-related"/>
    <property type="match status" value="1"/>
</dbReference>
<comment type="catalytic activity">
    <reaction evidence="15 17 19">
        <text>(6S)-NADHX + ADP = AMP + phosphate + NADH + H(+)</text>
        <dbReference type="Rhea" id="RHEA:32223"/>
        <dbReference type="ChEBI" id="CHEBI:15378"/>
        <dbReference type="ChEBI" id="CHEBI:43474"/>
        <dbReference type="ChEBI" id="CHEBI:57945"/>
        <dbReference type="ChEBI" id="CHEBI:64074"/>
        <dbReference type="ChEBI" id="CHEBI:456215"/>
        <dbReference type="ChEBI" id="CHEBI:456216"/>
        <dbReference type="EC" id="4.2.1.136"/>
    </reaction>
</comment>
<keyword evidence="7 17" id="KW-0067">ATP-binding</keyword>
<dbReference type="InterPro" id="IPR036652">
    <property type="entry name" value="YjeF_N_dom_sf"/>
</dbReference>
<comment type="cofactor">
    <cofactor evidence="18 19">
        <name>K(+)</name>
        <dbReference type="ChEBI" id="CHEBI:29103"/>
    </cofactor>
    <text evidence="18 19">Binds 1 potassium ion per subunit.</text>
</comment>
<dbReference type="NCBIfam" id="TIGR00197">
    <property type="entry name" value="yjeF_nterm"/>
    <property type="match status" value="1"/>
</dbReference>
<evidence type="ECO:0000256" key="1">
    <source>
        <dbReference type="ARBA" id="ARBA00000013"/>
    </source>
</evidence>
<evidence type="ECO:0000256" key="3">
    <source>
        <dbReference type="ARBA" id="ARBA00006001"/>
    </source>
</evidence>
<dbReference type="PROSITE" id="PS51385">
    <property type="entry name" value="YJEF_N"/>
    <property type="match status" value="1"/>
</dbReference>
<sequence length="510" mass="53588">MTAIDNVSLAQRVYTVEQVQKGEKPAAEACSISMMQLMSAAGAAVFKHLQQDVKAPAKIAVCCGEGNNGGDGYIIARLAQEAGYQVDVFALSPNKNISSKTDNNAERARLAWRDSGGQEKSVNDCEPQRYDIVVDALFGVDLNRALEGAAAALVQTLNEASAKVLAVDVPSGLNADTGSVPGVAAHAYKTVCLVAHKRGLLTGKAKNHVGQLVLEDLGIGDAFAKQNKATYVRVTTEHIQNWLPRRQPCEHKGDNGHVLIVGGQPGMSGAVVLAMQAALRCGAGKVSVACHPEVQAMVAAAQPEAMVRAVSSQKDLQAMMEQANVIALGPGLGQSDWSREAFSWVADHCINTNKAWVIDADGLNILAAREQKERLGPRVILTPHPGEAARLLNIDSNKVESDRFSALNALRDNYEAQILLKGAGSLVTSDAGQFILDAGSPAMASGGMGDLLTGLVSGLVAQGMPETEAVVAAGIWHGRAGELAGNEGERGTLASDLLPYIRQLVNGKIT</sequence>
<evidence type="ECO:0000256" key="7">
    <source>
        <dbReference type="ARBA" id="ARBA00022840"/>
    </source>
</evidence>
<comment type="similarity">
    <text evidence="3 19">In the N-terminal section; belongs to the NnrE/AIBP family.</text>
</comment>
<feature type="binding site" evidence="18">
    <location>
        <begin position="139"/>
        <end position="145"/>
    </location>
    <ligand>
        <name>(6S)-NADPHX</name>
        <dbReference type="ChEBI" id="CHEBI:64076"/>
    </ligand>
</feature>
<evidence type="ECO:0000313" key="23">
    <source>
        <dbReference type="Proteomes" id="UP000288361"/>
    </source>
</evidence>
<evidence type="ECO:0000256" key="19">
    <source>
        <dbReference type="PIRNR" id="PIRNR017184"/>
    </source>
</evidence>
<gene>
    <name evidence="17" type="primary">nnrD</name>
    <name evidence="18" type="synonym">nnrE</name>
    <name evidence="22" type="ORF">CWI73_12030</name>
</gene>
<feature type="domain" description="YjeF C-terminal" evidence="20">
    <location>
        <begin position="235"/>
        <end position="508"/>
    </location>
</feature>
<keyword evidence="11 18" id="KW-0413">Isomerase</keyword>
<comment type="caution">
    <text evidence="18">Lacks conserved residue(s) required for the propagation of feature annotation.</text>
</comment>
<feature type="binding site" evidence="18">
    <location>
        <position position="68"/>
    </location>
    <ligand>
        <name>K(+)</name>
        <dbReference type="ChEBI" id="CHEBI:29103"/>
    </ligand>
</feature>
<keyword evidence="8 17" id="KW-0521">NADP</keyword>
<feature type="binding site" evidence="17">
    <location>
        <begin position="421"/>
        <end position="425"/>
    </location>
    <ligand>
        <name>AMP</name>
        <dbReference type="ChEBI" id="CHEBI:456215"/>
    </ligand>
</feature>
<evidence type="ECO:0000256" key="5">
    <source>
        <dbReference type="ARBA" id="ARBA00022723"/>
    </source>
</evidence>
<evidence type="ECO:0000256" key="17">
    <source>
        <dbReference type="HAMAP-Rule" id="MF_01965"/>
    </source>
</evidence>
<protein>
    <recommendedName>
        <fullName evidence="19">Bifunctional NAD(P)H-hydrate repair enzyme</fullName>
    </recommendedName>
    <alternativeName>
        <fullName evidence="19">Nicotinamide nucleotide repair protein</fullName>
    </alternativeName>
    <domain>
        <recommendedName>
            <fullName evidence="19">ADP-dependent (S)-NAD(P)H-hydrate dehydratase</fullName>
            <ecNumber evidence="19">4.2.1.136</ecNumber>
        </recommendedName>
        <alternativeName>
            <fullName evidence="19">ADP-dependent NAD(P)HX dehydratase</fullName>
        </alternativeName>
    </domain>
    <domain>
        <recommendedName>
            <fullName evidence="19">NAD(P)H-hydrate epimerase</fullName>
            <ecNumber evidence="19">5.1.99.6</ecNumber>
        </recommendedName>
    </domain>
</protein>
<comment type="cofactor">
    <cofactor evidence="17">
        <name>Mg(2+)</name>
        <dbReference type="ChEBI" id="CHEBI:18420"/>
    </cofactor>
</comment>
<proteinExistence type="inferred from homology"/>
<evidence type="ECO:0000256" key="15">
    <source>
        <dbReference type="ARBA" id="ARBA00048238"/>
    </source>
</evidence>
<dbReference type="GO" id="GO:0046872">
    <property type="term" value="F:metal ion binding"/>
    <property type="evidence" value="ECO:0007669"/>
    <property type="project" value="UniProtKB-UniRule"/>
</dbReference>
<feature type="binding site" evidence="17">
    <location>
        <position position="384"/>
    </location>
    <ligand>
        <name>(6S)-NADPHX</name>
        <dbReference type="ChEBI" id="CHEBI:64076"/>
    </ligand>
</feature>
<feature type="binding site" evidence="17">
    <location>
        <position position="449"/>
    </location>
    <ligand>
        <name>AMP</name>
        <dbReference type="ChEBI" id="CHEBI:456215"/>
    </ligand>
</feature>
<comment type="catalytic activity">
    <reaction evidence="2 18 19">
        <text>(6R)-NADPHX = (6S)-NADPHX</text>
        <dbReference type="Rhea" id="RHEA:32227"/>
        <dbReference type="ChEBI" id="CHEBI:64076"/>
        <dbReference type="ChEBI" id="CHEBI:64077"/>
        <dbReference type="EC" id="5.1.99.6"/>
    </reaction>
</comment>
<dbReference type="GO" id="GO:0052855">
    <property type="term" value="F:ADP-dependent NAD(P)H-hydrate dehydratase activity"/>
    <property type="evidence" value="ECO:0007669"/>
    <property type="project" value="UniProtKB-UniRule"/>
</dbReference>
<feature type="binding site" evidence="18">
    <location>
        <position position="135"/>
    </location>
    <ligand>
        <name>K(+)</name>
        <dbReference type="ChEBI" id="CHEBI:29103"/>
    </ligand>
</feature>
<dbReference type="GO" id="GO:0052856">
    <property type="term" value="F:NAD(P)HX epimerase activity"/>
    <property type="evidence" value="ECO:0007669"/>
    <property type="project" value="UniProtKB-UniRule"/>
</dbReference>
<comment type="catalytic activity">
    <reaction evidence="1 18 19">
        <text>(6R)-NADHX = (6S)-NADHX</text>
        <dbReference type="Rhea" id="RHEA:32215"/>
        <dbReference type="ChEBI" id="CHEBI:64074"/>
        <dbReference type="ChEBI" id="CHEBI:64075"/>
        <dbReference type="EC" id="5.1.99.6"/>
    </reaction>
</comment>
<dbReference type="InterPro" id="IPR004443">
    <property type="entry name" value="YjeF_N_dom"/>
</dbReference>
<evidence type="ECO:0000256" key="9">
    <source>
        <dbReference type="ARBA" id="ARBA00022958"/>
    </source>
</evidence>
<keyword evidence="13" id="KW-0511">Multifunctional enzyme</keyword>
<dbReference type="AlphaFoldDB" id="A0A432YHH7"/>
<comment type="similarity">
    <text evidence="18">Belongs to the NnrE/AIBP family.</text>
</comment>